<gene>
    <name evidence="10" type="primary">NKD2</name>
</gene>
<dbReference type="GO" id="GO:0016055">
    <property type="term" value="P:Wnt signaling pathway"/>
    <property type="evidence" value="ECO:0007669"/>
    <property type="project" value="UniProtKB-UniRule"/>
</dbReference>
<dbReference type="GO" id="GO:0005886">
    <property type="term" value="C:plasma membrane"/>
    <property type="evidence" value="ECO:0007669"/>
    <property type="project" value="UniProtKB-SubCell"/>
</dbReference>
<dbReference type="AlphaFoldDB" id="A0A9W2WT85"/>
<dbReference type="GeneID" id="102974798"/>
<comment type="function">
    <text evidence="7">Cell autonomous antagonist of the canonical Wnt signaling pathway.</text>
</comment>
<keyword evidence="9" id="KW-1185">Reference proteome</keyword>
<comment type="subcellular location">
    <subcellularLocation>
        <location evidence="7">Cell membrane</location>
    </subcellularLocation>
    <subcellularLocation>
        <location evidence="7">Cytoplasm</location>
    </subcellularLocation>
</comment>
<keyword evidence="2 7" id="KW-1003">Cell membrane</keyword>
<evidence type="ECO:0000256" key="1">
    <source>
        <dbReference type="ARBA" id="ARBA00007081"/>
    </source>
</evidence>
<evidence type="ECO:0000256" key="8">
    <source>
        <dbReference type="SAM" id="MobiDB-lite"/>
    </source>
</evidence>
<evidence type="ECO:0000256" key="6">
    <source>
        <dbReference type="ARBA" id="ARBA00023136"/>
    </source>
</evidence>
<keyword evidence="4 7" id="KW-0879">Wnt signaling pathway</keyword>
<keyword evidence="3" id="KW-0963">Cytoplasm</keyword>
<evidence type="ECO:0000256" key="7">
    <source>
        <dbReference type="RuleBase" id="RU367060"/>
    </source>
</evidence>
<feature type="region of interest" description="Disordered" evidence="8">
    <location>
        <begin position="342"/>
        <end position="575"/>
    </location>
</feature>
<protein>
    <recommendedName>
        <fullName evidence="7">Protein naked cuticle homolog</fullName>
    </recommendedName>
</protein>
<keyword evidence="6" id="KW-0472">Membrane</keyword>
<evidence type="ECO:0000256" key="4">
    <source>
        <dbReference type="ARBA" id="ARBA00022687"/>
    </source>
</evidence>
<comment type="similarity">
    <text evidence="1 7">Belongs to the NKD family.</text>
</comment>
<dbReference type="Proteomes" id="UP000248484">
    <property type="component" value="Chromosome 8"/>
</dbReference>
<dbReference type="GO" id="GO:0005737">
    <property type="term" value="C:cytoplasm"/>
    <property type="evidence" value="ECO:0007669"/>
    <property type="project" value="UniProtKB-SubCell"/>
</dbReference>
<accession>A0A9W2WT85</accession>
<feature type="compositionally biased region" description="Basic residues" evidence="8">
    <location>
        <begin position="26"/>
        <end position="37"/>
    </location>
</feature>
<feature type="region of interest" description="Disordered" evidence="8">
    <location>
        <begin position="25"/>
        <end position="54"/>
    </location>
</feature>
<evidence type="ECO:0000256" key="2">
    <source>
        <dbReference type="ARBA" id="ARBA00022475"/>
    </source>
</evidence>
<feature type="compositionally biased region" description="Basic residues" evidence="8">
    <location>
        <begin position="110"/>
        <end position="124"/>
    </location>
</feature>
<evidence type="ECO:0000256" key="5">
    <source>
        <dbReference type="ARBA" id="ARBA00022723"/>
    </source>
</evidence>
<evidence type="ECO:0000256" key="3">
    <source>
        <dbReference type="ARBA" id="ARBA00022490"/>
    </source>
</evidence>
<evidence type="ECO:0000313" key="9">
    <source>
        <dbReference type="Proteomes" id="UP000248484"/>
    </source>
</evidence>
<dbReference type="CTD" id="85409"/>
<dbReference type="RefSeq" id="XP_054942360.1">
    <property type="nucleotide sequence ID" value="XM_055086385.1"/>
</dbReference>
<feature type="compositionally biased region" description="Basic and acidic residues" evidence="8">
    <location>
        <begin position="219"/>
        <end position="253"/>
    </location>
</feature>
<organism evidence="9 10">
    <name type="scientific">Physeter macrocephalus</name>
    <name type="common">Sperm whale</name>
    <name type="synonym">Physeter catodon</name>
    <dbReference type="NCBI Taxonomy" id="9755"/>
    <lineage>
        <taxon>Eukaryota</taxon>
        <taxon>Metazoa</taxon>
        <taxon>Chordata</taxon>
        <taxon>Craniata</taxon>
        <taxon>Vertebrata</taxon>
        <taxon>Euteleostomi</taxon>
        <taxon>Mammalia</taxon>
        <taxon>Eutheria</taxon>
        <taxon>Laurasiatheria</taxon>
        <taxon>Artiodactyla</taxon>
        <taxon>Whippomorpha</taxon>
        <taxon>Cetacea</taxon>
        <taxon>Odontoceti</taxon>
        <taxon>Physeteridae</taxon>
        <taxon>Physeter</taxon>
    </lineage>
</organism>
<keyword evidence="5" id="KW-0479">Metal-binding</keyword>
<feature type="compositionally biased region" description="Basic and acidic residues" evidence="8">
    <location>
        <begin position="391"/>
        <end position="416"/>
    </location>
</feature>
<dbReference type="GO" id="GO:0046872">
    <property type="term" value="F:metal ion binding"/>
    <property type="evidence" value="ECO:0007669"/>
    <property type="project" value="UniProtKB-KW"/>
</dbReference>
<evidence type="ECO:0000313" key="10">
    <source>
        <dbReference type="RefSeq" id="XP_054942360.1"/>
    </source>
</evidence>
<feature type="compositionally biased region" description="Basic residues" evidence="8">
    <location>
        <begin position="380"/>
        <end position="390"/>
    </location>
</feature>
<feature type="region of interest" description="Disordered" evidence="8">
    <location>
        <begin position="105"/>
        <end position="137"/>
    </location>
</feature>
<dbReference type="InterPro" id="IPR040140">
    <property type="entry name" value="Nkd-like"/>
</dbReference>
<feature type="compositionally biased region" description="Basic and acidic residues" evidence="8">
    <location>
        <begin position="349"/>
        <end position="379"/>
    </location>
</feature>
<reference evidence="10" key="1">
    <citation type="submission" date="2025-08" db="UniProtKB">
        <authorList>
            <consortium name="RefSeq"/>
        </authorList>
    </citation>
    <scope>IDENTIFICATION</scope>
    <source>
        <tissue evidence="10">Muscle</tissue>
    </source>
</reference>
<dbReference type="GO" id="GO:0090090">
    <property type="term" value="P:negative regulation of canonical Wnt signaling pathway"/>
    <property type="evidence" value="ECO:0007669"/>
    <property type="project" value="UniProtKB-ARBA"/>
</dbReference>
<dbReference type="PANTHER" id="PTHR22611:SF1">
    <property type="entry name" value="PROTEIN NAKED CUTICLE HOMOLOG 2"/>
    <property type="match status" value="1"/>
</dbReference>
<dbReference type="PANTHER" id="PTHR22611">
    <property type="entry name" value="PROTEIN NAKED CUTICLE"/>
    <property type="match status" value="1"/>
</dbReference>
<name>A0A9W2WT85_PHYMC</name>
<dbReference type="OrthoDB" id="5953812at2759"/>
<dbReference type="KEGG" id="pcad:102974798"/>
<feature type="region of interest" description="Disordered" evidence="8">
    <location>
        <begin position="211"/>
        <end position="276"/>
    </location>
</feature>
<sequence length="600" mass="63686">MVAHVYGNAENPVRLREPRGTVGRCKMGRCQHQKPHSLKPGPDGPAQNRGVRRTLDTLRGRLPRVLVAGRRLPPTPPAWLRPSGRRARAPGAGALRAAAARGAAGAAVKGRARGRALRGSRRRPPPLPAGLAGVSCPPRCPVSRASAHGAAGDSAHGAAGDSVVVSAYPGGGSRRRPPPLPAGLAGVSCPPRCPVSRASAHGAAGDSVVVSAYPGGRSGTEEAERRGCVEHGTRDKQELPGGDPKEGPFRDDPCPLEVALPPEQAEGPRGPGKRRLNMDALQCDVSVEEDNRQEWTCPLYGLDHSGRAAREDTSSPTHAIYEAVDASVNRSSGGSKTLRVKLTLSPEPSSKRKEGPPAGQDREPARCRMEGELPEDPRVAGKRLCTHIRRPAADPHPCSERGPYRVDENTERRNHYLDLAGSENYASKFGPGSPPARARQEPPAWATHPQGRSRSQESDAPAVHHRRCLGPAEPGPRALDLPPRPKGPERPFLRSPQGSGRPPGAPGGGRPGRAFSFHPPAPQPQAPPQDGHHVPQPLPPPYGHRWCRQRGREGHSPLKAAPGQPAALEHEAARELPPALLGEAYAVPAVQRHEHPHPPA</sequence>
<proteinExistence type="inferred from homology"/>